<keyword evidence="7 9" id="KW-0408">Iron</keyword>
<feature type="domain" description="Cytochrome c" evidence="11">
    <location>
        <begin position="215"/>
        <end position="344"/>
    </location>
</feature>
<keyword evidence="5" id="KW-0574">Periplasm</keyword>
<feature type="chain" id="PRO_5029616180" evidence="10">
    <location>
        <begin position="26"/>
        <end position="358"/>
    </location>
</feature>
<dbReference type="InterPro" id="IPR026259">
    <property type="entry name" value="MauG/Cytc_peroxidase"/>
</dbReference>
<feature type="binding site" description="axial binding residue" evidence="9">
    <location>
        <position position="234"/>
    </location>
    <ligand>
        <name>heme c</name>
        <dbReference type="ChEBI" id="CHEBI:61717"/>
        <label>2</label>
    </ligand>
    <ligandPart>
        <name>Fe</name>
        <dbReference type="ChEBI" id="CHEBI:18248"/>
    </ligandPart>
</feature>
<dbReference type="Proteomes" id="UP000503640">
    <property type="component" value="Unassembled WGS sequence"/>
</dbReference>
<keyword evidence="13" id="KW-1185">Reference proteome</keyword>
<evidence type="ECO:0000256" key="5">
    <source>
        <dbReference type="ARBA" id="ARBA00022764"/>
    </source>
</evidence>
<dbReference type="GO" id="GO:0009055">
    <property type="term" value="F:electron transfer activity"/>
    <property type="evidence" value="ECO:0007669"/>
    <property type="project" value="InterPro"/>
</dbReference>
<feature type="binding site" description="covalent" evidence="8">
    <location>
        <position position="86"/>
    </location>
    <ligand>
        <name>heme c</name>
        <dbReference type="ChEBI" id="CHEBI:61717"/>
        <label>1</label>
    </ligand>
</feature>
<dbReference type="RefSeq" id="WP_176067719.1">
    <property type="nucleotide sequence ID" value="NZ_BJTG01000009.1"/>
</dbReference>
<dbReference type="GO" id="GO:0046872">
    <property type="term" value="F:metal ion binding"/>
    <property type="evidence" value="ECO:0007669"/>
    <property type="project" value="UniProtKB-KW"/>
</dbReference>
<keyword evidence="12" id="KW-0575">Peroxidase</keyword>
<gene>
    <name evidence="12" type="ORF">AMYX_35470</name>
</gene>
<protein>
    <submittedName>
        <fullName evidence="12">Cytochrome c551 peroxidase</fullName>
    </submittedName>
</protein>
<comment type="caution">
    <text evidence="12">The sequence shown here is derived from an EMBL/GenBank/DDBJ whole genome shotgun (WGS) entry which is preliminary data.</text>
</comment>
<keyword evidence="6" id="KW-0560">Oxidoreductase</keyword>
<evidence type="ECO:0000259" key="11">
    <source>
        <dbReference type="PROSITE" id="PS51007"/>
    </source>
</evidence>
<dbReference type="PANTHER" id="PTHR30600:SF10">
    <property type="entry name" value="BLL6722 PROTEIN"/>
    <property type="match status" value="1"/>
</dbReference>
<feature type="binding site" description="axial binding residue" evidence="9">
    <location>
        <position position="87"/>
    </location>
    <ligand>
        <name>heme c</name>
        <dbReference type="ChEBI" id="CHEBI:61717"/>
        <label>1</label>
    </ligand>
    <ligandPart>
        <name>Fe</name>
        <dbReference type="ChEBI" id="CHEBI:18248"/>
    </ligandPart>
</feature>
<evidence type="ECO:0000256" key="8">
    <source>
        <dbReference type="PIRSR" id="PIRSR000294-1"/>
    </source>
</evidence>
<dbReference type="PIRSF" id="PIRSF000294">
    <property type="entry name" value="Cytochrome-c_peroxidase"/>
    <property type="match status" value="1"/>
</dbReference>
<evidence type="ECO:0000256" key="9">
    <source>
        <dbReference type="PIRSR" id="PIRSR000294-2"/>
    </source>
</evidence>
<feature type="binding site" description="covalent" evidence="8">
    <location>
        <position position="83"/>
    </location>
    <ligand>
        <name>heme c</name>
        <dbReference type="ChEBI" id="CHEBI:61717"/>
        <label>1</label>
    </ligand>
</feature>
<dbReference type="SUPFAM" id="SSF46626">
    <property type="entry name" value="Cytochrome c"/>
    <property type="match status" value="2"/>
</dbReference>
<evidence type="ECO:0000313" key="12">
    <source>
        <dbReference type="EMBL" id="GEJ58806.1"/>
    </source>
</evidence>
<evidence type="ECO:0000256" key="1">
    <source>
        <dbReference type="ARBA" id="ARBA00004418"/>
    </source>
</evidence>
<dbReference type="Gene3D" id="1.10.760.10">
    <property type="entry name" value="Cytochrome c-like domain"/>
    <property type="match status" value="2"/>
</dbReference>
<dbReference type="InterPro" id="IPR004852">
    <property type="entry name" value="Di-haem_cyt_c_peroxidsae"/>
</dbReference>
<evidence type="ECO:0000256" key="6">
    <source>
        <dbReference type="ARBA" id="ARBA00023002"/>
    </source>
</evidence>
<evidence type="ECO:0000256" key="10">
    <source>
        <dbReference type="SAM" id="SignalP"/>
    </source>
</evidence>
<dbReference type="PROSITE" id="PS51257">
    <property type="entry name" value="PROKAR_LIPOPROTEIN"/>
    <property type="match status" value="1"/>
</dbReference>
<dbReference type="InterPro" id="IPR009056">
    <property type="entry name" value="Cyt_c-like_dom"/>
</dbReference>
<evidence type="ECO:0000256" key="2">
    <source>
        <dbReference type="ARBA" id="ARBA00022617"/>
    </source>
</evidence>
<accession>A0A7I9VQW2</accession>
<evidence type="ECO:0000256" key="3">
    <source>
        <dbReference type="ARBA" id="ARBA00022723"/>
    </source>
</evidence>
<keyword evidence="2 8" id="KW-0349">Heme</keyword>
<evidence type="ECO:0000313" key="13">
    <source>
        <dbReference type="Proteomes" id="UP000503640"/>
    </source>
</evidence>
<dbReference type="PROSITE" id="PS51007">
    <property type="entry name" value="CYTC"/>
    <property type="match status" value="2"/>
</dbReference>
<evidence type="ECO:0000256" key="7">
    <source>
        <dbReference type="ARBA" id="ARBA00023004"/>
    </source>
</evidence>
<proteinExistence type="predicted"/>
<organism evidence="12 13">
    <name type="scientific">Anaeromyxobacter diazotrophicus</name>
    <dbReference type="NCBI Taxonomy" id="2590199"/>
    <lineage>
        <taxon>Bacteria</taxon>
        <taxon>Pseudomonadati</taxon>
        <taxon>Myxococcota</taxon>
        <taxon>Myxococcia</taxon>
        <taxon>Myxococcales</taxon>
        <taxon>Cystobacterineae</taxon>
        <taxon>Anaeromyxobacteraceae</taxon>
        <taxon>Anaeromyxobacter</taxon>
    </lineage>
</organism>
<reference evidence="13" key="1">
    <citation type="journal article" date="2020" name="Appl. Environ. Microbiol.">
        <title>Diazotrophic Anaeromyxobacter Isolates from Soils.</title>
        <authorList>
            <person name="Masuda Y."/>
            <person name="Yamanaka H."/>
            <person name="Xu Z.X."/>
            <person name="Shiratori Y."/>
            <person name="Aono T."/>
            <person name="Amachi S."/>
            <person name="Senoo K."/>
            <person name="Itoh H."/>
        </authorList>
    </citation>
    <scope>NUCLEOTIDE SEQUENCE [LARGE SCALE GENOMIC DNA]</scope>
    <source>
        <strain evidence="13">R267</strain>
    </source>
</reference>
<feature type="signal peptide" evidence="10">
    <location>
        <begin position="1"/>
        <end position="25"/>
    </location>
</feature>
<comment type="PTM">
    <text evidence="8">Binds 2 heme groups per subunit.</text>
</comment>
<dbReference type="GO" id="GO:0004130">
    <property type="term" value="F:cytochrome-c peroxidase activity"/>
    <property type="evidence" value="ECO:0007669"/>
    <property type="project" value="TreeGrafter"/>
</dbReference>
<dbReference type="Pfam" id="PF03150">
    <property type="entry name" value="CCP_MauG"/>
    <property type="match status" value="1"/>
</dbReference>
<dbReference type="GO" id="GO:0020037">
    <property type="term" value="F:heme binding"/>
    <property type="evidence" value="ECO:0007669"/>
    <property type="project" value="InterPro"/>
</dbReference>
<dbReference type="InterPro" id="IPR036909">
    <property type="entry name" value="Cyt_c-like_dom_sf"/>
</dbReference>
<dbReference type="GO" id="GO:0042597">
    <property type="term" value="C:periplasmic space"/>
    <property type="evidence" value="ECO:0007669"/>
    <property type="project" value="UniProtKB-SubCell"/>
</dbReference>
<dbReference type="InterPro" id="IPR051395">
    <property type="entry name" value="Cytochrome_c_Peroxidase/MauG"/>
</dbReference>
<feature type="domain" description="Cytochrome c" evidence="11">
    <location>
        <begin position="61"/>
        <end position="164"/>
    </location>
</feature>
<comment type="subcellular location">
    <subcellularLocation>
        <location evidence="1">Periplasm</location>
    </subcellularLocation>
</comment>
<name>A0A7I9VQW2_9BACT</name>
<keyword evidence="4 10" id="KW-0732">Signal</keyword>
<evidence type="ECO:0000256" key="4">
    <source>
        <dbReference type="ARBA" id="ARBA00022729"/>
    </source>
</evidence>
<sequence length="358" mass="38913">MTRSLPLALAAALATAACRTAPAPAAPAAWELESPLQPLAPPPPGVPFDLARARGVRVTPEKVRLGRWLFFDPRLSRGGTVACATCHDPRHAFSELRPHSTGVEGRQGTRKAPPLVNVAFPLYEAWFWDGRAASLAEQAKGPLVNPVEMDNTLEAVVATVAAVPGYRRAFREAYGDGRLDIDRIADALAAYQATRRSGGSAYDRYQAGDDGALSEEARRGMEVFFGRGRCNACHAGPNLTDGKFHNVGIGFDPGPDAVRLGFQDAGRYAVTGDPRDVGAFKTPTLREVARHPPYMHDGSSPDLRDAVLRYFEIADNPWLDPAMREVRIFPFDVRPLVAFLEALDGTGFEDEPPRSFPR</sequence>
<feature type="binding site" description="covalent" evidence="8">
    <location>
        <position position="233"/>
    </location>
    <ligand>
        <name>heme c</name>
        <dbReference type="ChEBI" id="CHEBI:61717"/>
        <label>2</label>
    </ligand>
</feature>
<dbReference type="EMBL" id="BJTG01000009">
    <property type="protein sequence ID" value="GEJ58806.1"/>
    <property type="molecule type" value="Genomic_DNA"/>
</dbReference>
<comment type="cofactor">
    <cofactor evidence="8">
        <name>heme</name>
        <dbReference type="ChEBI" id="CHEBI:30413"/>
    </cofactor>
    <text evidence="8">Binds 2 heme groups.</text>
</comment>
<dbReference type="PANTHER" id="PTHR30600">
    <property type="entry name" value="CYTOCHROME C PEROXIDASE-RELATED"/>
    <property type="match status" value="1"/>
</dbReference>
<dbReference type="AlphaFoldDB" id="A0A7I9VQW2"/>
<feature type="binding site" description="covalent" evidence="8">
    <location>
        <position position="230"/>
    </location>
    <ligand>
        <name>heme c</name>
        <dbReference type="ChEBI" id="CHEBI:61717"/>
        <label>2</label>
    </ligand>
</feature>
<keyword evidence="3 9" id="KW-0479">Metal-binding</keyword>